<sequence>MCFAETGNAYALFHSKTGQAFYSRLDYIRK</sequence>
<accession>A0A0A9GVI7</accession>
<reference evidence="1" key="1">
    <citation type="submission" date="2014-09" db="EMBL/GenBank/DDBJ databases">
        <authorList>
            <person name="Magalhaes I.L.F."/>
            <person name="Oliveira U."/>
            <person name="Santos F.R."/>
            <person name="Vidigal T.H.D.A."/>
            <person name="Brescovit A.D."/>
            <person name="Santos A.J."/>
        </authorList>
    </citation>
    <scope>NUCLEOTIDE SEQUENCE</scope>
    <source>
        <tissue evidence="1">Shoot tissue taken approximately 20 cm above the soil surface</tissue>
    </source>
</reference>
<reference evidence="1" key="2">
    <citation type="journal article" date="2015" name="Data Brief">
        <title>Shoot transcriptome of the giant reed, Arundo donax.</title>
        <authorList>
            <person name="Barrero R.A."/>
            <person name="Guerrero F.D."/>
            <person name="Moolhuijzen P."/>
            <person name="Goolsby J.A."/>
            <person name="Tidwell J."/>
            <person name="Bellgard S.E."/>
            <person name="Bellgard M.I."/>
        </authorList>
    </citation>
    <scope>NUCLEOTIDE SEQUENCE</scope>
    <source>
        <tissue evidence="1">Shoot tissue taken approximately 20 cm above the soil surface</tissue>
    </source>
</reference>
<proteinExistence type="predicted"/>
<dbReference type="EMBL" id="GBRH01173313">
    <property type="protein sequence ID" value="JAE24583.1"/>
    <property type="molecule type" value="Transcribed_RNA"/>
</dbReference>
<name>A0A0A9GVI7_ARUDO</name>
<evidence type="ECO:0000313" key="1">
    <source>
        <dbReference type="EMBL" id="JAE24583.1"/>
    </source>
</evidence>
<organism evidence="1">
    <name type="scientific">Arundo donax</name>
    <name type="common">Giant reed</name>
    <name type="synonym">Donax arundinaceus</name>
    <dbReference type="NCBI Taxonomy" id="35708"/>
    <lineage>
        <taxon>Eukaryota</taxon>
        <taxon>Viridiplantae</taxon>
        <taxon>Streptophyta</taxon>
        <taxon>Embryophyta</taxon>
        <taxon>Tracheophyta</taxon>
        <taxon>Spermatophyta</taxon>
        <taxon>Magnoliopsida</taxon>
        <taxon>Liliopsida</taxon>
        <taxon>Poales</taxon>
        <taxon>Poaceae</taxon>
        <taxon>PACMAD clade</taxon>
        <taxon>Arundinoideae</taxon>
        <taxon>Arundineae</taxon>
        <taxon>Arundo</taxon>
    </lineage>
</organism>
<protein>
    <submittedName>
        <fullName evidence="1">Uncharacterized protein</fullName>
    </submittedName>
</protein>
<dbReference type="AlphaFoldDB" id="A0A0A9GVI7"/>